<evidence type="ECO:0000256" key="1">
    <source>
        <dbReference type="ARBA" id="ARBA00022679"/>
    </source>
</evidence>
<dbReference type="PANTHER" id="PTHR46401">
    <property type="entry name" value="GLYCOSYLTRANSFERASE WBBK-RELATED"/>
    <property type="match status" value="1"/>
</dbReference>
<evidence type="ECO:0000313" key="5">
    <source>
        <dbReference type="Proteomes" id="UP000190135"/>
    </source>
</evidence>
<feature type="domain" description="Glycosyltransferase subfamily 4-like N-terminal" evidence="3">
    <location>
        <begin position="13"/>
        <end position="182"/>
    </location>
</feature>
<dbReference type="CDD" id="cd03801">
    <property type="entry name" value="GT4_PimA-like"/>
    <property type="match status" value="1"/>
</dbReference>
<accession>A0A1T4PRQ8</accession>
<sequence>MTARRILMTADAVGGVWQYCLDAARALSASGVEIVLAVLGPAPDAAQRAEAMALRNLSLVHLDAPLDWLVEDEAELDPLARQLDGLAGRTGVDLIHLNAPSQVVGLGQSRPVVAVSHSCVITWWRAMRDGPWPAEWDWKHRRNRAGFNAADVVLAPSRSHAEALKAAYGEIAGLRVVHNAVRPAPESSSGKEPFAFAAGRWWDESKNGHSLDAAAADCAWPVVMAGNTEGPNGQALDLRHAEAPGVLSSDAVREMMARAAIFVSPSLYEPFGLALLEAAHAKCALVVSDIAIFREVWADAALFVDARDAGAMAKALNRLIADPGERQRLGEKAAERAAAFSLERQCRGLLDAYRAATQRHEQRARPAVALVE</sequence>
<reference evidence="4 5" key="1">
    <citation type="submission" date="2017-02" db="EMBL/GenBank/DDBJ databases">
        <authorList>
            <person name="Peterson S.W."/>
        </authorList>
    </citation>
    <scope>NUCLEOTIDE SEQUENCE [LARGE SCALE GENOMIC DNA]</scope>
    <source>
        <strain evidence="4 5">USBA 369</strain>
    </source>
</reference>
<organism evidence="4 5">
    <name type="scientific">Consotaella salsifontis</name>
    <dbReference type="NCBI Taxonomy" id="1365950"/>
    <lineage>
        <taxon>Bacteria</taxon>
        <taxon>Pseudomonadati</taxon>
        <taxon>Pseudomonadota</taxon>
        <taxon>Alphaproteobacteria</taxon>
        <taxon>Hyphomicrobiales</taxon>
        <taxon>Aurantimonadaceae</taxon>
        <taxon>Consotaella</taxon>
    </lineage>
</organism>
<feature type="domain" description="Glycosyl transferase family 1" evidence="2">
    <location>
        <begin position="239"/>
        <end position="335"/>
    </location>
</feature>
<dbReference type="EMBL" id="FUXL01000004">
    <property type="protein sequence ID" value="SJZ93598.1"/>
    <property type="molecule type" value="Genomic_DNA"/>
</dbReference>
<dbReference type="Gene3D" id="3.40.50.2000">
    <property type="entry name" value="Glycogen Phosphorylase B"/>
    <property type="match status" value="2"/>
</dbReference>
<dbReference type="PANTHER" id="PTHR46401:SF2">
    <property type="entry name" value="GLYCOSYLTRANSFERASE WBBK-RELATED"/>
    <property type="match status" value="1"/>
</dbReference>
<keyword evidence="5" id="KW-1185">Reference proteome</keyword>
<dbReference type="InterPro" id="IPR001296">
    <property type="entry name" value="Glyco_trans_1"/>
</dbReference>
<dbReference type="AlphaFoldDB" id="A0A1T4PRQ8"/>
<keyword evidence="1 4" id="KW-0808">Transferase</keyword>
<name>A0A1T4PRQ8_9HYPH</name>
<dbReference type="STRING" id="1365950.SAMN05428963_10498"/>
<dbReference type="Proteomes" id="UP000190135">
    <property type="component" value="Unassembled WGS sequence"/>
</dbReference>
<dbReference type="Pfam" id="PF13439">
    <property type="entry name" value="Glyco_transf_4"/>
    <property type="match status" value="1"/>
</dbReference>
<protein>
    <submittedName>
        <fullName evidence="4">Glycosyltransferase involved in cell wall bisynthesis</fullName>
    </submittedName>
</protein>
<dbReference type="GO" id="GO:0016757">
    <property type="term" value="F:glycosyltransferase activity"/>
    <property type="evidence" value="ECO:0007669"/>
    <property type="project" value="InterPro"/>
</dbReference>
<dbReference type="InterPro" id="IPR028098">
    <property type="entry name" value="Glyco_trans_4-like_N"/>
</dbReference>
<evidence type="ECO:0000259" key="2">
    <source>
        <dbReference type="Pfam" id="PF00534"/>
    </source>
</evidence>
<dbReference type="SUPFAM" id="SSF53756">
    <property type="entry name" value="UDP-Glycosyltransferase/glycogen phosphorylase"/>
    <property type="match status" value="1"/>
</dbReference>
<dbReference type="Pfam" id="PF00534">
    <property type="entry name" value="Glycos_transf_1"/>
    <property type="match status" value="1"/>
</dbReference>
<proteinExistence type="predicted"/>
<evidence type="ECO:0000313" key="4">
    <source>
        <dbReference type="EMBL" id="SJZ93598.1"/>
    </source>
</evidence>
<gene>
    <name evidence="4" type="ORF">SAMN05428963_10498</name>
</gene>
<evidence type="ECO:0000259" key="3">
    <source>
        <dbReference type="Pfam" id="PF13439"/>
    </source>
</evidence>